<gene>
    <name evidence="2" type="primary">LOC103159201</name>
</gene>
<dbReference type="RefSeq" id="XP_027247828.1">
    <property type="nucleotide sequence ID" value="XM_027392027.2"/>
</dbReference>
<evidence type="ECO:0000313" key="1">
    <source>
        <dbReference type="Proteomes" id="UP001108280"/>
    </source>
</evidence>
<evidence type="ECO:0000313" key="2">
    <source>
        <dbReference type="RefSeq" id="XP_027247828.1"/>
    </source>
</evidence>
<sequence length="236" mass="26862">MSHISAESVSGPGLILHSRELLYDTLMLMTHMLPTEWMWRHAVAKKKHFQGCGSVREWRECLPSVHKALSSSCSIKKCDQNHNKIGIRDVFSSYADRRKKILLVNLLDVFKKALSLQLGVCEVHRLRTHQQGGKRSLCPCHFTLRVTGNDRTKLAPQIKLRKHWFWILVLLPLKSPQGGSCGPSLVEPHRFHLKCSCLPNLLIIPLLPDCGTQLPLSSSRRIMLYAPHQQNKRSSP</sequence>
<keyword evidence="1" id="KW-1185">Reference proteome</keyword>
<reference evidence="2" key="3">
    <citation type="submission" date="2025-08" db="UniProtKB">
        <authorList>
            <consortium name="RefSeq"/>
        </authorList>
    </citation>
    <scope>IDENTIFICATION</scope>
    <source>
        <strain evidence="2">17A/GY</strain>
        <tissue evidence="2">Liver</tissue>
    </source>
</reference>
<proteinExistence type="predicted"/>
<reference evidence="1" key="2">
    <citation type="journal article" date="2020" name="Biotechnol. Bioeng.">
        <title>Chromosome-scale scaffolds for the Chinese hamster reference genome assembly to facilitate the study of the CHO epigenome.</title>
        <authorList>
            <person name="Hilliard W."/>
            <person name="MacDonald M."/>
            <person name="Lee K.H."/>
        </authorList>
    </citation>
    <scope>NUCLEOTIDE SEQUENCE [LARGE SCALE GENOMIC DNA]</scope>
    <source>
        <strain evidence="1">17A/GY</strain>
    </source>
</reference>
<name>A0A9J7F5F9_CRIGR</name>
<organism evidence="1 2">
    <name type="scientific">Cricetulus griseus</name>
    <name type="common">Chinese hamster</name>
    <name type="synonym">Cricetulus barabensis griseus</name>
    <dbReference type="NCBI Taxonomy" id="10029"/>
    <lineage>
        <taxon>Eukaryota</taxon>
        <taxon>Metazoa</taxon>
        <taxon>Chordata</taxon>
        <taxon>Craniata</taxon>
        <taxon>Vertebrata</taxon>
        <taxon>Euteleostomi</taxon>
        <taxon>Mammalia</taxon>
        <taxon>Eutheria</taxon>
        <taxon>Euarchontoglires</taxon>
        <taxon>Glires</taxon>
        <taxon>Rodentia</taxon>
        <taxon>Myomorpha</taxon>
        <taxon>Muroidea</taxon>
        <taxon>Cricetidae</taxon>
        <taxon>Cricetinae</taxon>
        <taxon>Cricetulus</taxon>
    </lineage>
</organism>
<dbReference type="AlphaFoldDB" id="A0A9J7F5F9"/>
<dbReference type="Proteomes" id="UP001108280">
    <property type="component" value="Chromosome 1"/>
</dbReference>
<accession>A0A9J7F5F9</accession>
<dbReference type="GeneID" id="103159201"/>
<protein>
    <submittedName>
        <fullName evidence="2">Uncharacterized protein LOC103159201</fullName>
    </submittedName>
</protein>
<dbReference type="KEGG" id="cge:103159201"/>
<reference evidence="1" key="1">
    <citation type="journal article" date="2018" name="Biotechnol. Bioeng.">
        <title>A reference genome of the Chinese hamster based on a hybrid assembly strategy.</title>
        <authorList>
            <person name="Rupp O."/>
            <person name="MacDonald M.L."/>
            <person name="Li S."/>
            <person name="Dhiman H."/>
            <person name="Polson S."/>
            <person name="Griep S."/>
            <person name="Heffner K."/>
            <person name="Hernandez I."/>
            <person name="Brinkrolf K."/>
            <person name="Jadhav V."/>
            <person name="Samoudi M."/>
            <person name="Hao H."/>
            <person name="Kingham B."/>
            <person name="Goesmann A."/>
            <person name="Betenbaugh M.J."/>
            <person name="Lewis N.E."/>
            <person name="Borth N."/>
            <person name="Lee K.H."/>
        </authorList>
    </citation>
    <scope>NUCLEOTIDE SEQUENCE [LARGE SCALE GENOMIC DNA]</scope>
    <source>
        <strain evidence="1">17A/GY</strain>
    </source>
</reference>